<dbReference type="PANTHER" id="PTHR44688:SF16">
    <property type="entry name" value="DNA-BINDING TRANSCRIPTIONAL ACTIVATOR DEVR_DOSR"/>
    <property type="match status" value="1"/>
</dbReference>
<dbReference type="SMART" id="SM00421">
    <property type="entry name" value="HTH_LUXR"/>
    <property type="match status" value="1"/>
</dbReference>
<proteinExistence type="predicted"/>
<dbReference type="PRINTS" id="PR00038">
    <property type="entry name" value="HTHLUXR"/>
</dbReference>
<dbReference type="InterPro" id="IPR036388">
    <property type="entry name" value="WH-like_DNA-bd_sf"/>
</dbReference>
<feature type="domain" description="HTH luxR-type" evidence="4">
    <location>
        <begin position="120"/>
        <end position="185"/>
    </location>
</feature>
<dbReference type="CDD" id="cd06170">
    <property type="entry name" value="LuxR_C_like"/>
    <property type="match status" value="1"/>
</dbReference>
<dbReference type="PROSITE" id="PS50043">
    <property type="entry name" value="HTH_LUXR_2"/>
    <property type="match status" value="1"/>
</dbReference>
<dbReference type="SUPFAM" id="SSF46894">
    <property type="entry name" value="C-terminal effector domain of the bipartite response regulators"/>
    <property type="match status" value="1"/>
</dbReference>
<dbReference type="Pfam" id="PF00196">
    <property type="entry name" value="GerE"/>
    <property type="match status" value="1"/>
</dbReference>
<protein>
    <submittedName>
        <fullName evidence="5">Unannotated protein</fullName>
    </submittedName>
</protein>
<evidence type="ECO:0000313" key="5">
    <source>
        <dbReference type="EMBL" id="CAB4880959.1"/>
    </source>
</evidence>
<dbReference type="Gene3D" id="1.10.10.10">
    <property type="entry name" value="Winged helix-like DNA-binding domain superfamily/Winged helix DNA-binding domain"/>
    <property type="match status" value="1"/>
</dbReference>
<keyword evidence="2" id="KW-0238">DNA-binding</keyword>
<dbReference type="InterPro" id="IPR016032">
    <property type="entry name" value="Sig_transdc_resp-reg_C-effctor"/>
</dbReference>
<evidence type="ECO:0000259" key="4">
    <source>
        <dbReference type="PROSITE" id="PS50043"/>
    </source>
</evidence>
<dbReference type="GO" id="GO:0003677">
    <property type="term" value="F:DNA binding"/>
    <property type="evidence" value="ECO:0007669"/>
    <property type="project" value="UniProtKB-KW"/>
</dbReference>
<evidence type="ECO:0000256" key="1">
    <source>
        <dbReference type="ARBA" id="ARBA00023015"/>
    </source>
</evidence>
<reference evidence="5" key="1">
    <citation type="submission" date="2020-05" db="EMBL/GenBank/DDBJ databases">
        <authorList>
            <person name="Chiriac C."/>
            <person name="Salcher M."/>
            <person name="Ghai R."/>
            <person name="Kavagutti S V."/>
        </authorList>
    </citation>
    <scope>NUCLEOTIDE SEQUENCE</scope>
</reference>
<evidence type="ECO:0000256" key="2">
    <source>
        <dbReference type="ARBA" id="ARBA00023125"/>
    </source>
</evidence>
<dbReference type="InterPro" id="IPR035965">
    <property type="entry name" value="PAS-like_dom_sf"/>
</dbReference>
<dbReference type="PANTHER" id="PTHR44688">
    <property type="entry name" value="DNA-BINDING TRANSCRIPTIONAL ACTIVATOR DEVR_DOSR"/>
    <property type="match status" value="1"/>
</dbReference>
<dbReference type="SUPFAM" id="SSF55785">
    <property type="entry name" value="PYP-like sensor domain (PAS domain)"/>
    <property type="match status" value="1"/>
</dbReference>
<dbReference type="Gene3D" id="3.30.450.20">
    <property type="entry name" value="PAS domain"/>
    <property type="match status" value="1"/>
</dbReference>
<name>A0A6J7ELF3_9ZZZZ</name>
<dbReference type="GO" id="GO:0006355">
    <property type="term" value="P:regulation of DNA-templated transcription"/>
    <property type="evidence" value="ECO:0007669"/>
    <property type="project" value="InterPro"/>
</dbReference>
<dbReference type="AlphaFoldDB" id="A0A6J7ELF3"/>
<keyword evidence="1" id="KW-0805">Transcription regulation</keyword>
<evidence type="ECO:0000256" key="3">
    <source>
        <dbReference type="ARBA" id="ARBA00023163"/>
    </source>
</evidence>
<organism evidence="5">
    <name type="scientific">freshwater metagenome</name>
    <dbReference type="NCBI Taxonomy" id="449393"/>
    <lineage>
        <taxon>unclassified sequences</taxon>
        <taxon>metagenomes</taxon>
        <taxon>ecological metagenomes</taxon>
    </lineage>
</organism>
<sequence length="310" mass="32856">MSSGTGAVGPLDAPLANFLQGLGNPALLCDDLGRLRFFNQAAVTSLGYAPDKLAAMGAEDLYPGISEIWELFLEQGVFRGRFDVRIADGSFISTHVNGTANALPGMHLTLAVFPHDVMNDPSRGATLTDRERGVLLLLADGASGSEIALALGIAEETVQKHTANLKGKMEVVNRTELVSIALRTGLLEGLMNGERIIIHQAIRDPDGSLTASRTTYVGRETLRAQPLSNRFANTPIIEGSAQGSSPEMLDIIGSVLASGRPEPFRDIVVTPGWSGSGTPRYSYAATGTAEPLTGDRILLRITTPVPPDLL</sequence>
<dbReference type="EMBL" id="CAFBLQ010000173">
    <property type="protein sequence ID" value="CAB4880959.1"/>
    <property type="molecule type" value="Genomic_DNA"/>
</dbReference>
<gene>
    <name evidence="5" type="ORF">UFOPK3423_01344</name>
</gene>
<keyword evidence="3" id="KW-0804">Transcription</keyword>
<dbReference type="InterPro" id="IPR000792">
    <property type="entry name" value="Tscrpt_reg_LuxR_C"/>
</dbReference>
<accession>A0A6J7ELF3</accession>